<evidence type="ECO:0000256" key="1">
    <source>
        <dbReference type="PROSITE-ProRule" id="PRU00409"/>
    </source>
</evidence>
<keyword evidence="1" id="KW-0067">ATP-binding</keyword>
<accession>A0A564ZN57</accession>
<reference evidence="3 4" key="1">
    <citation type="submission" date="2019-07" db="EMBL/GenBank/DDBJ databases">
        <authorList>
            <person name="Cremers G."/>
        </authorList>
    </citation>
    <scope>NUCLEOTIDE SEQUENCE [LARGE SCALE GENOMIC DNA]</scope>
</reference>
<dbReference type="InterPro" id="IPR016677">
    <property type="entry name" value="UCP016817_carboligase"/>
</dbReference>
<proteinExistence type="predicted"/>
<evidence type="ECO:0000313" key="3">
    <source>
        <dbReference type="EMBL" id="VUZ86643.1"/>
    </source>
</evidence>
<feature type="domain" description="ATP-grasp" evidence="2">
    <location>
        <begin position="143"/>
        <end position="324"/>
    </location>
</feature>
<keyword evidence="1" id="KW-0547">Nucleotide-binding</keyword>
<dbReference type="GO" id="GO:0005524">
    <property type="term" value="F:ATP binding"/>
    <property type="evidence" value="ECO:0007669"/>
    <property type="project" value="UniProtKB-UniRule"/>
</dbReference>
<dbReference type="Gene3D" id="3.30.470.20">
    <property type="entry name" value="ATP-grasp fold, B domain"/>
    <property type="match status" value="1"/>
</dbReference>
<dbReference type="InterPro" id="IPR003806">
    <property type="entry name" value="ATP-grasp_PylC-type"/>
</dbReference>
<organism evidence="3 4">
    <name type="scientific">Candidatus Methylomirabilis lanthanidiphila</name>
    <dbReference type="NCBI Taxonomy" id="2211376"/>
    <lineage>
        <taxon>Bacteria</taxon>
        <taxon>Candidatus Methylomirabilota</taxon>
        <taxon>Candidatus Methylomirabilia</taxon>
        <taxon>Candidatus Methylomirabilales</taxon>
        <taxon>Candidatus Methylomirabilaceae</taxon>
        <taxon>Candidatus Methylomirabilis</taxon>
    </lineage>
</organism>
<protein>
    <submittedName>
        <fullName evidence="3">Carbamoyl-phosphate synthase large chain</fullName>
    </submittedName>
</protein>
<dbReference type="GO" id="GO:0046872">
    <property type="term" value="F:metal ion binding"/>
    <property type="evidence" value="ECO:0007669"/>
    <property type="project" value="InterPro"/>
</dbReference>
<evidence type="ECO:0000313" key="4">
    <source>
        <dbReference type="Proteomes" id="UP000334340"/>
    </source>
</evidence>
<dbReference type="InterPro" id="IPR011761">
    <property type="entry name" value="ATP-grasp"/>
</dbReference>
<dbReference type="SUPFAM" id="SSF56059">
    <property type="entry name" value="Glutathione synthetase ATP-binding domain-like"/>
    <property type="match status" value="1"/>
</dbReference>
<name>A0A564ZN57_9BACT</name>
<dbReference type="AlphaFoldDB" id="A0A564ZN57"/>
<dbReference type="PROSITE" id="PS50975">
    <property type="entry name" value="ATP_GRASP"/>
    <property type="match status" value="1"/>
</dbReference>
<sequence length="416" mass="45760">MSDENFPINDPTLQSYSFPDLLVPVVPQTEESVDILIAGVSARGLAESAVRSRPAHRIVAADYFGDFDLGLLCPHRSIKRDLSLPYDVRHLIAVSSGLLFDALIYVANLENYPSVIETMAGGKPILGNSPAVLASARDPSRFFEFLTQAGIPMPKIALDPASLDLDSSISWLRKPVRSGGGHGIAVHRHEDRLEPGFFLQEYLDGLSCGAVFAANGSDACLLGISEQLIGRNEFGTDGFRYCGSILGPIEVGQAEWVNLVESMRQVVRAITREFHLVGVNGVDFILKGQTVYPLEINPRYTASMELVEWAHGLNIFKTHLDACQGRLPDFDLLAYPHAGYFGKAIRFASQTLIFRDPRWWFDRGARDLPLDGEQITQGQPICTLFSRGQSRSECYNRLADDAATIEQACLKATTTV</sequence>
<keyword evidence="4" id="KW-1185">Reference proteome</keyword>
<evidence type="ECO:0000259" key="2">
    <source>
        <dbReference type="PROSITE" id="PS50975"/>
    </source>
</evidence>
<dbReference type="Pfam" id="PF02655">
    <property type="entry name" value="ATP-grasp_3"/>
    <property type="match status" value="1"/>
</dbReference>
<gene>
    <name evidence="3" type="primary">carB_3</name>
    <name evidence="3" type="ORF">MELA_03048</name>
</gene>
<dbReference type="PIRSF" id="PIRSF016817">
    <property type="entry name" value="UCP016817_carboligase"/>
    <property type="match status" value="1"/>
</dbReference>
<dbReference type="Proteomes" id="UP000334340">
    <property type="component" value="Unassembled WGS sequence"/>
</dbReference>
<dbReference type="EMBL" id="CABIKM010000082">
    <property type="protein sequence ID" value="VUZ86643.1"/>
    <property type="molecule type" value="Genomic_DNA"/>
</dbReference>